<evidence type="ECO:0000256" key="1">
    <source>
        <dbReference type="SAM" id="MobiDB-lite"/>
    </source>
</evidence>
<reference evidence="2 3" key="1">
    <citation type="journal article" date="2024" name="G3 (Bethesda)">
        <title>Genome assembly of Hibiscus sabdariffa L. provides insights into metabolisms of medicinal natural products.</title>
        <authorList>
            <person name="Kim T."/>
        </authorList>
    </citation>
    <scope>NUCLEOTIDE SEQUENCE [LARGE SCALE GENOMIC DNA]</scope>
    <source>
        <strain evidence="2">TK-2024</strain>
        <tissue evidence="2">Old leaves</tissue>
    </source>
</reference>
<protein>
    <submittedName>
        <fullName evidence="2">Uncharacterized protein</fullName>
    </submittedName>
</protein>
<accession>A0ABR2EJC1</accession>
<name>A0ABR2EJC1_9ROSI</name>
<gene>
    <name evidence="2" type="ORF">V6N12_049020</name>
</gene>
<proteinExistence type="predicted"/>
<evidence type="ECO:0000313" key="2">
    <source>
        <dbReference type="EMBL" id="KAK8561965.1"/>
    </source>
</evidence>
<keyword evidence="3" id="KW-1185">Reference proteome</keyword>
<feature type="compositionally biased region" description="Basic and acidic residues" evidence="1">
    <location>
        <begin position="1"/>
        <end position="12"/>
    </location>
</feature>
<evidence type="ECO:0000313" key="3">
    <source>
        <dbReference type="Proteomes" id="UP001472677"/>
    </source>
</evidence>
<comment type="caution">
    <text evidence="2">The sequence shown here is derived from an EMBL/GenBank/DDBJ whole genome shotgun (WGS) entry which is preliminary data.</text>
</comment>
<dbReference type="Proteomes" id="UP001472677">
    <property type="component" value="Unassembled WGS sequence"/>
</dbReference>
<organism evidence="2 3">
    <name type="scientific">Hibiscus sabdariffa</name>
    <name type="common">roselle</name>
    <dbReference type="NCBI Taxonomy" id="183260"/>
    <lineage>
        <taxon>Eukaryota</taxon>
        <taxon>Viridiplantae</taxon>
        <taxon>Streptophyta</taxon>
        <taxon>Embryophyta</taxon>
        <taxon>Tracheophyta</taxon>
        <taxon>Spermatophyta</taxon>
        <taxon>Magnoliopsida</taxon>
        <taxon>eudicotyledons</taxon>
        <taxon>Gunneridae</taxon>
        <taxon>Pentapetalae</taxon>
        <taxon>rosids</taxon>
        <taxon>malvids</taxon>
        <taxon>Malvales</taxon>
        <taxon>Malvaceae</taxon>
        <taxon>Malvoideae</taxon>
        <taxon>Hibiscus</taxon>
    </lineage>
</organism>
<dbReference type="EMBL" id="JBBPBM010000013">
    <property type="protein sequence ID" value="KAK8561965.1"/>
    <property type="molecule type" value="Genomic_DNA"/>
</dbReference>
<sequence length="66" mass="7301">MKDSHSGRRIPDEAVADDETMNAQRGFDHHFTLVTMAPTVSPTDDLNGQGDELTEEWVWGGVSTKL</sequence>
<feature type="region of interest" description="Disordered" evidence="1">
    <location>
        <begin position="1"/>
        <end position="23"/>
    </location>
</feature>